<organism evidence="2 3">
    <name type="scientific">Streptomyces thermolilacinus SPC6</name>
    <dbReference type="NCBI Taxonomy" id="1306406"/>
    <lineage>
        <taxon>Bacteria</taxon>
        <taxon>Bacillati</taxon>
        <taxon>Actinomycetota</taxon>
        <taxon>Actinomycetes</taxon>
        <taxon>Kitasatosporales</taxon>
        <taxon>Streptomycetaceae</taxon>
        <taxon>Streptomyces</taxon>
    </lineage>
</organism>
<reference evidence="2 3" key="1">
    <citation type="journal article" date="2013" name="Genome Announc.">
        <title>Genome Sequence of Streptomyces violaceusniger Strain SPC6, a Halotolerant Streptomycete That Exhibits Rapid Growth and Development.</title>
        <authorList>
            <person name="Chen X."/>
            <person name="Zhang B."/>
            <person name="Zhang W."/>
            <person name="Wu X."/>
            <person name="Zhang M."/>
            <person name="Chen T."/>
            <person name="Liu G."/>
            <person name="Dyson P."/>
        </authorList>
    </citation>
    <scope>NUCLEOTIDE SEQUENCE [LARGE SCALE GENOMIC DNA]</scope>
    <source>
        <strain evidence="2 3">SPC6</strain>
    </source>
</reference>
<proteinExistence type="predicted"/>
<accession>A0A1D3E0T7</accession>
<dbReference type="STRING" id="1306406.J116_018130"/>
<dbReference type="PANTHER" id="PTHR40763">
    <property type="entry name" value="MEMBRANE PROTEIN-RELATED"/>
    <property type="match status" value="1"/>
</dbReference>
<evidence type="ECO:0000313" key="3">
    <source>
        <dbReference type="Proteomes" id="UP000095329"/>
    </source>
</evidence>
<dbReference type="PANTHER" id="PTHR40763:SF4">
    <property type="entry name" value="DUF1707 DOMAIN-CONTAINING PROTEIN"/>
    <property type="match status" value="1"/>
</dbReference>
<sequence length="210" mass="22029">MRASDTEREGIAERLRDALAEGRLDMAEFEERLDAAYRAKTRGELVPLVSDLPAPGEGAPAAPVPTGGWGVASREEGGWAARIGRPATSRGGVAVCGGFGRGGRWSVGRAFTAVTVMGGGDLDLRDADFEERDIVIRCFAVMGGVSIVVPPDLHVEVNGFGLMGGFDDRGTGPGSPGSPRVRITGFALMGGVEVKRKPRKGDKPPKSLEK</sequence>
<feature type="domain" description="DUF1707" evidence="1">
    <location>
        <begin position="1"/>
        <end position="53"/>
    </location>
</feature>
<keyword evidence="3" id="KW-1185">Reference proteome</keyword>
<dbReference type="RefSeq" id="WP_037947910.1">
    <property type="nucleotide sequence ID" value="NZ_ASHX02000001.1"/>
</dbReference>
<evidence type="ECO:0000259" key="1">
    <source>
        <dbReference type="Pfam" id="PF08044"/>
    </source>
</evidence>
<dbReference type="Pfam" id="PF08044">
    <property type="entry name" value="DUF1707"/>
    <property type="match status" value="1"/>
</dbReference>
<dbReference type="OrthoDB" id="3625082at2"/>
<gene>
    <name evidence="2" type="ORF">J116_018130</name>
</gene>
<dbReference type="AlphaFoldDB" id="A0A1D3E0T7"/>
<dbReference type="EMBL" id="ASHX02000001">
    <property type="protein sequence ID" value="OEJ98178.1"/>
    <property type="molecule type" value="Genomic_DNA"/>
</dbReference>
<protein>
    <recommendedName>
        <fullName evidence="1">DUF1707 domain-containing protein</fullName>
    </recommendedName>
</protein>
<name>A0A1D3E0T7_9ACTN</name>
<dbReference type="InterPro" id="IPR012551">
    <property type="entry name" value="DUF1707_SHOCT-like"/>
</dbReference>
<dbReference type="eggNOG" id="COG4758">
    <property type="taxonomic scope" value="Bacteria"/>
</dbReference>
<comment type="caution">
    <text evidence="2">The sequence shown here is derived from an EMBL/GenBank/DDBJ whole genome shotgun (WGS) entry which is preliminary data.</text>
</comment>
<dbReference type="Proteomes" id="UP000095329">
    <property type="component" value="Unassembled WGS sequence"/>
</dbReference>
<evidence type="ECO:0000313" key="2">
    <source>
        <dbReference type="EMBL" id="OEJ98178.1"/>
    </source>
</evidence>